<evidence type="ECO:0008006" key="5">
    <source>
        <dbReference type="Google" id="ProtNLM"/>
    </source>
</evidence>
<evidence type="ECO:0000313" key="4">
    <source>
        <dbReference type="Proteomes" id="UP000709336"/>
    </source>
</evidence>
<organism evidence="3 4">
    <name type="scientific">Alteromonas ponticola</name>
    <dbReference type="NCBI Taxonomy" id="2720613"/>
    <lineage>
        <taxon>Bacteria</taxon>
        <taxon>Pseudomonadati</taxon>
        <taxon>Pseudomonadota</taxon>
        <taxon>Gammaproteobacteria</taxon>
        <taxon>Alteromonadales</taxon>
        <taxon>Alteromonadaceae</taxon>
        <taxon>Alteromonas/Salinimonas group</taxon>
        <taxon>Alteromonas</taxon>
    </lineage>
</organism>
<proteinExistence type="predicted"/>
<keyword evidence="2" id="KW-0732">Signal</keyword>
<gene>
    <name evidence="3" type="ORF">HCJ96_01800</name>
</gene>
<dbReference type="Proteomes" id="UP000709336">
    <property type="component" value="Unassembled WGS sequence"/>
</dbReference>
<comment type="caution">
    <text evidence="3">The sequence shown here is derived from an EMBL/GenBank/DDBJ whole genome shotgun (WGS) entry which is preliminary data.</text>
</comment>
<dbReference type="RefSeq" id="WP_169209309.1">
    <property type="nucleotide sequence ID" value="NZ_JAATNW010000001.1"/>
</dbReference>
<evidence type="ECO:0000256" key="2">
    <source>
        <dbReference type="SAM" id="SignalP"/>
    </source>
</evidence>
<feature type="chain" id="PRO_5047347375" description="DUF2884 family protein" evidence="2">
    <location>
        <begin position="25"/>
        <end position="184"/>
    </location>
</feature>
<name>A0ABX1QWY3_9ALTE</name>
<feature type="coiled-coil region" evidence="1">
    <location>
        <begin position="106"/>
        <end position="147"/>
    </location>
</feature>
<keyword evidence="1" id="KW-0175">Coiled coil</keyword>
<accession>A0ABX1QWY3</accession>
<dbReference type="EMBL" id="JAATNW010000001">
    <property type="protein sequence ID" value="NMH58757.1"/>
    <property type="molecule type" value="Genomic_DNA"/>
</dbReference>
<reference evidence="3 4" key="1">
    <citation type="submission" date="2020-03" db="EMBL/GenBank/DDBJ databases">
        <title>Alteromonas ponticola sp. nov., isolated from seawater.</title>
        <authorList>
            <person name="Yoon J.-H."/>
            <person name="Kim Y.-O."/>
        </authorList>
    </citation>
    <scope>NUCLEOTIDE SEQUENCE [LARGE SCALE GENOMIC DNA]</scope>
    <source>
        <strain evidence="3 4">MYP5</strain>
    </source>
</reference>
<sequence>MMKLNKIAVVASVVAAFTTHLSLANNGEYHLIAYDDCNVVADQTLTQSQIEAYLALKDSEDRMQTISAPIHLIQGDIDNFTAQIGELTDRAIQDSGNELYIDKALLREQEALTKELESLIESHEADFAALEKEGRLIEERAKAFEKQIQPFLKGVNHDFVRIIGPDTGNEKYSCKDKNIAMFSL</sequence>
<protein>
    <recommendedName>
        <fullName evidence="5">DUF2884 family protein</fullName>
    </recommendedName>
</protein>
<evidence type="ECO:0000256" key="1">
    <source>
        <dbReference type="SAM" id="Coils"/>
    </source>
</evidence>
<evidence type="ECO:0000313" key="3">
    <source>
        <dbReference type="EMBL" id="NMH58757.1"/>
    </source>
</evidence>
<keyword evidence="4" id="KW-1185">Reference proteome</keyword>
<feature type="signal peptide" evidence="2">
    <location>
        <begin position="1"/>
        <end position="24"/>
    </location>
</feature>